<dbReference type="KEGG" id="ehx:EMIHUDRAFT_205940"/>
<evidence type="ECO:0000256" key="1">
    <source>
        <dbReference type="SAM" id="SignalP"/>
    </source>
</evidence>
<name>A0A0D3JQL1_EMIH1</name>
<dbReference type="HOGENOM" id="CLU_1457023_0_0_1"/>
<evidence type="ECO:0000313" key="3">
    <source>
        <dbReference type="Proteomes" id="UP000013827"/>
    </source>
</evidence>
<organism evidence="2 3">
    <name type="scientific">Emiliania huxleyi (strain CCMP1516)</name>
    <dbReference type="NCBI Taxonomy" id="280463"/>
    <lineage>
        <taxon>Eukaryota</taxon>
        <taxon>Haptista</taxon>
        <taxon>Haptophyta</taxon>
        <taxon>Prymnesiophyceae</taxon>
        <taxon>Isochrysidales</taxon>
        <taxon>Noelaerhabdaceae</taxon>
        <taxon>Emiliania</taxon>
    </lineage>
</organism>
<feature type="chain" id="PRO_5044275348" evidence="1">
    <location>
        <begin position="19"/>
        <end position="186"/>
    </location>
</feature>
<sequence length="186" mass="19046">MTSLIVLWSLARCVNLEALTSRRAVLAAAPAVLSCASSSRAADASPTVVAVGTVLQKPDAAVPSGAALYVTARPASSEGALQAGAKTPPIASARFATPLLFPFEFVLTTDDLTAEYRAADAASFNRLDLVISARLDGDGVAATRGPDDLVGRGTLSKRGSGRAEEWRPALVELQGRGLGGRLLTGG</sequence>
<reference evidence="3" key="1">
    <citation type="journal article" date="2013" name="Nature">
        <title>Pan genome of the phytoplankton Emiliania underpins its global distribution.</title>
        <authorList>
            <person name="Read B.A."/>
            <person name="Kegel J."/>
            <person name="Klute M.J."/>
            <person name="Kuo A."/>
            <person name="Lefebvre S.C."/>
            <person name="Maumus F."/>
            <person name="Mayer C."/>
            <person name="Miller J."/>
            <person name="Monier A."/>
            <person name="Salamov A."/>
            <person name="Young J."/>
            <person name="Aguilar M."/>
            <person name="Claverie J.M."/>
            <person name="Frickenhaus S."/>
            <person name="Gonzalez K."/>
            <person name="Herman E.K."/>
            <person name="Lin Y.C."/>
            <person name="Napier J."/>
            <person name="Ogata H."/>
            <person name="Sarno A.F."/>
            <person name="Shmutz J."/>
            <person name="Schroeder D."/>
            <person name="de Vargas C."/>
            <person name="Verret F."/>
            <person name="von Dassow P."/>
            <person name="Valentin K."/>
            <person name="Van de Peer Y."/>
            <person name="Wheeler G."/>
            <person name="Dacks J.B."/>
            <person name="Delwiche C.F."/>
            <person name="Dyhrman S.T."/>
            <person name="Glockner G."/>
            <person name="John U."/>
            <person name="Richards T."/>
            <person name="Worden A.Z."/>
            <person name="Zhang X."/>
            <person name="Grigoriev I.V."/>
            <person name="Allen A.E."/>
            <person name="Bidle K."/>
            <person name="Borodovsky M."/>
            <person name="Bowler C."/>
            <person name="Brownlee C."/>
            <person name="Cock J.M."/>
            <person name="Elias M."/>
            <person name="Gladyshev V.N."/>
            <person name="Groth M."/>
            <person name="Guda C."/>
            <person name="Hadaegh A."/>
            <person name="Iglesias-Rodriguez M.D."/>
            <person name="Jenkins J."/>
            <person name="Jones B.M."/>
            <person name="Lawson T."/>
            <person name="Leese F."/>
            <person name="Lindquist E."/>
            <person name="Lobanov A."/>
            <person name="Lomsadze A."/>
            <person name="Malik S.B."/>
            <person name="Marsh M.E."/>
            <person name="Mackinder L."/>
            <person name="Mock T."/>
            <person name="Mueller-Roeber B."/>
            <person name="Pagarete A."/>
            <person name="Parker M."/>
            <person name="Probert I."/>
            <person name="Quesneville H."/>
            <person name="Raines C."/>
            <person name="Rensing S.A."/>
            <person name="Riano-Pachon D.M."/>
            <person name="Richier S."/>
            <person name="Rokitta S."/>
            <person name="Shiraiwa Y."/>
            <person name="Soanes D.M."/>
            <person name="van der Giezen M."/>
            <person name="Wahlund T.M."/>
            <person name="Williams B."/>
            <person name="Wilson W."/>
            <person name="Wolfe G."/>
            <person name="Wurch L.L."/>
        </authorList>
    </citation>
    <scope>NUCLEOTIDE SEQUENCE</scope>
</reference>
<keyword evidence="3" id="KW-1185">Reference proteome</keyword>
<dbReference type="OMA" id="FAMTTRN"/>
<proteinExistence type="predicted"/>
<dbReference type="PaxDb" id="2903-EOD25796"/>
<evidence type="ECO:0000313" key="2">
    <source>
        <dbReference type="EnsemblProtists" id="EOD25796"/>
    </source>
</evidence>
<dbReference type="EnsemblProtists" id="EOD25796">
    <property type="protein sequence ID" value="EOD25796"/>
    <property type="gene ID" value="EMIHUDRAFT_205940"/>
</dbReference>
<dbReference type="RefSeq" id="XP_005778225.1">
    <property type="nucleotide sequence ID" value="XM_005778168.1"/>
</dbReference>
<protein>
    <submittedName>
        <fullName evidence="2">Uncharacterized protein</fullName>
    </submittedName>
</protein>
<feature type="signal peptide" evidence="1">
    <location>
        <begin position="1"/>
        <end position="18"/>
    </location>
</feature>
<dbReference type="GeneID" id="17271342"/>
<keyword evidence="1" id="KW-0732">Signal</keyword>
<dbReference type="Proteomes" id="UP000013827">
    <property type="component" value="Unassembled WGS sequence"/>
</dbReference>
<accession>A0A0D3JQL1</accession>
<dbReference type="AlphaFoldDB" id="A0A0D3JQL1"/>
<reference evidence="2" key="2">
    <citation type="submission" date="2024-10" db="UniProtKB">
        <authorList>
            <consortium name="EnsemblProtists"/>
        </authorList>
    </citation>
    <scope>IDENTIFICATION</scope>
</reference>